<dbReference type="Pfam" id="PF03572">
    <property type="entry name" value="Peptidase_S41"/>
    <property type="match status" value="1"/>
</dbReference>
<dbReference type="PROSITE" id="PS50106">
    <property type="entry name" value="PDZ"/>
    <property type="match status" value="1"/>
</dbReference>
<accession>A0A0J1IC21</accession>
<dbReference type="InterPro" id="IPR055210">
    <property type="entry name" value="CtpA/B_N"/>
</dbReference>
<dbReference type="PATRIC" id="fig|1397.4.peg.2632"/>
<evidence type="ECO:0000256" key="2">
    <source>
        <dbReference type="ARBA" id="ARBA00022670"/>
    </source>
</evidence>
<dbReference type="PANTHER" id="PTHR32060:SF29">
    <property type="entry name" value="CARBOXY-TERMINAL PROCESSING PROTEASE CTPB"/>
    <property type="match status" value="1"/>
</dbReference>
<dbReference type="SMART" id="SM00245">
    <property type="entry name" value="TSPc"/>
    <property type="match status" value="1"/>
</dbReference>
<dbReference type="FunFam" id="2.30.42.10:FF:000063">
    <property type="entry name" value="Peptidase, S41 family"/>
    <property type="match status" value="1"/>
</dbReference>
<dbReference type="OrthoDB" id="9812068at2"/>
<dbReference type="GO" id="GO:0007165">
    <property type="term" value="P:signal transduction"/>
    <property type="evidence" value="ECO:0007669"/>
    <property type="project" value="TreeGrafter"/>
</dbReference>
<dbReference type="RefSeq" id="WP_047943941.1">
    <property type="nucleotide sequence ID" value="NZ_JBANBP010000003.1"/>
</dbReference>
<evidence type="ECO:0000256" key="1">
    <source>
        <dbReference type="ARBA" id="ARBA00009179"/>
    </source>
</evidence>
<comment type="caution">
    <text evidence="9">The sequence shown here is derived from an EMBL/GenBank/DDBJ whole genome shotgun (WGS) entry which is preliminary data.</text>
</comment>
<dbReference type="CDD" id="cd06782">
    <property type="entry name" value="cpPDZ_CPP-like"/>
    <property type="match status" value="1"/>
</dbReference>
<dbReference type="InterPro" id="IPR036366">
    <property type="entry name" value="PGBDSf"/>
</dbReference>
<dbReference type="Pfam" id="PF01471">
    <property type="entry name" value="PG_binding_1"/>
    <property type="match status" value="1"/>
</dbReference>
<evidence type="ECO:0000256" key="3">
    <source>
        <dbReference type="ARBA" id="ARBA00022801"/>
    </source>
</evidence>
<dbReference type="SUPFAM" id="SSF47090">
    <property type="entry name" value="PGBD-like"/>
    <property type="match status" value="1"/>
</dbReference>
<feature type="domain" description="PDZ" evidence="8">
    <location>
        <begin position="98"/>
        <end position="162"/>
    </location>
</feature>
<dbReference type="SMART" id="SM00228">
    <property type="entry name" value="PDZ"/>
    <property type="match status" value="1"/>
</dbReference>
<dbReference type="Pfam" id="PF22694">
    <property type="entry name" value="CtpB_N-like"/>
    <property type="match status" value="1"/>
</dbReference>
<reference evidence="9 10" key="1">
    <citation type="submission" date="2015-05" db="EMBL/GenBank/DDBJ databases">
        <title>Whole genome sequence and identification of bacterial endophytes from Costus igneus.</title>
        <authorList>
            <person name="Lee Y.P."/>
            <person name="Gan H.M."/>
            <person name="Eng W."/>
            <person name="Wheatley M.S."/>
            <person name="Caraballo A."/>
            <person name="Polter S."/>
            <person name="Savka M.A."/>
            <person name="Hudson A.O."/>
        </authorList>
    </citation>
    <scope>NUCLEOTIDE SEQUENCE [LARGE SCALE GENOMIC DNA]</scope>
    <source>
        <strain evidence="9 10">RIT379</strain>
    </source>
</reference>
<dbReference type="CDD" id="cd07560">
    <property type="entry name" value="Peptidase_S41_CPP"/>
    <property type="match status" value="1"/>
</dbReference>
<gene>
    <name evidence="9" type="ORF">ABW02_19490</name>
</gene>
<comment type="catalytic activity">
    <reaction evidence="5">
        <text>The enzyme shows specific recognition of a C-terminal tripeptide, Xaa-Yaa-Zaa, in which Xaa is preferably Ala or Leu, Yaa is preferably Ala or Tyr, and Zaa is preferably Ala, but then cleaves at a variable distance from the C-terminus. A typical cleavage is -Ala-Ala-|-Arg-Ala-Ala-Lys-Glu-Asn-Tyr-Ala-Leu-Ala-Ala.</text>
        <dbReference type="EC" id="3.4.21.102"/>
    </reaction>
</comment>
<dbReference type="SUPFAM" id="SSF52096">
    <property type="entry name" value="ClpP/crotonase"/>
    <property type="match status" value="1"/>
</dbReference>
<dbReference type="SUPFAM" id="SSF50156">
    <property type="entry name" value="PDZ domain-like"/>
    <property type="match status" value="1"/>
</dbReference>
<keyword evidence="4 7" id="KW-0720">Serine protease</keyword>
<evidence type="ECO:0000313" key="10">
    <source>
        <dbReference type="Proteomes" id="UP000036045"/>
    </source>
</evidence>
<evidence type="ECO:0000256" key="4">
    <source>
        <dbReference type="ARBA" id="ARBA00022825"/>
    </source>
</evidence>
<organism evidence="9 10">
    <name type="scientific">Niallia circulans</name>
    <name type="common">Bacillus circulans</name>
    <dbReference type="NCBI Taxonomy" id="1397"/>
    <lineage>
        <taxon>Bacteria</taxon>
        <taxon>Bacillati</taxon>
        <taxon>Bacillota</taxon>
        <taxon>Bacilli</taxon>
        <taxon>Bacillales</taxon>
        <taxon>Bacillaceae</taxon>
        <taxon>Niallia</taxon>
    </lineage>
</organism>
<dbReference type="Gene3D" id="2.30.42.10">
    <property type="match status" value="1"/>
</dbReference>
<dbReference type="PANTHER" id="PTHR32060">
    <property type="entry name" value="TAIL-SPECIFIC PROTEASE"/>
    <property type="match status" value="1"/>
</dbReference>
<evidence type="ECO:0000256" key="5">
    <source>
        <dbReference type="ARBA" id="ARBA00051784"/>
    </source>
</evidence>
<dbReference type="EC" id="3.4.21.102" evidence="6"/>
<evidence type="ECO:0000256" key="7">
    <source>
        <dbReference type="RuleBase" id="RU004404"/>
    </source>
</evidence>
<dbReference type="FunFam" id="3.30.750.44:FF:000001">
    <property type="entry name" value="S41 family peptidase"/>
    <property type="match status" value="1"/>
</dbReference>
<dbReference type="Gene3D" id="1.10.101.10">
    <property type="entry name" value="PGBD-like superfamily/PGBD"/>
    <property type="match status" value="1"/>
</dbReference>
<keyword evidence="10" id="KW-1185">Reference proteome</keyword>
<dbReference type="InterPro" id="IPR036365">
    <property type="entry name" value="PGBD-like_sf"/>
</dbReference>
<dbReference type="Proteomes" id="UP000036045">
    <property type="component" value="Unassembled WGS sequence"/>
</dbReference>
<dbReference type="Gene3D" id="3.90.226.10">
    <property type="entry name" value="2-enoyl-CoA Hydratase, Chain A, domain 1"/>
    <property type="match status" value="1"/>
</dbReference>
<proteinExistence type="inferred from homology"/>
<sequence>MNRKWLAIYMAGSLLAGSGMTYIGINVLEKRQEEQLNNQSMEAGSLDKLDKAYQIILQNYVENVDKQKLEDGAIRGMLATLEDPYSVYMDQEAAKQFEQALDSSFEGIGAEISIEEDKMIIVSPIKGSPAEKAGIKPQDQIISVNGENVEGKDLNDVISQIRGEKGSKVELEIKRATVDKPLKLEIVRDEVPQITVYSNIIKDGGEKIGYIEITSFSKDTASEFEKELSKLEKNGISSLILDVRGNPGGLLTSVNAIVEQFLTNKKPYVQVENRNGDREQFYSDLKKQKEYPVVVLIDNGSASASEILAAALKEGAGYPLIGENSFGKGTVQQPILMDDGSEIKLTVSKWLTPDGNWIHRQGIKPTIEVEQTDLYHTHPLQIVDSLKPEDNDEQVQYAQEILTSLGFTTDRQDGYYSPQTEVAVRAFQSKNALEVTGVIDGKTAAKMEEAVRIEKQKDENDIQLQTAIRYLVH</sequence>
<dbReference type="InterPro" id="IPR004447">
    <property type="entry name" value="Peptidase_S41A"/>
</dbReference>
<dbReference type="InterPro" id="IPR005151">
    <property type="entry name" value="Tail-specific_protease"/>
</dbReference>
<dbReference type="InterPro" id="IPR029045">
    <property type="entry name" value="ClpP/crotonase-like_dom_sf"/>
</dbReference>
<dbReference type="InterPro" id="IPR001478">
    <property type="entry name" value="PDZ"/>
</dbReference>
<dbReference type="Pfam" id="PF17820">
    <property type="entry name" value="PDZ_6"/>
    <property type="match status" value="1"/>
</dbReference>
<dbReference type="InterPro" id="IPR041489">
    <property type="entry name" value="PDZ_6"/>
</dbReference>
<dbReference type="InterPro" id="IPR036034">
    <property type="entry name" value="PDZ_sf"/>
</dbReference>
<protein>
    <recommendedName>
        <fullName evidence="6">C-terminal processing peptidase</fullName>
        <ecNumber evidence="6">3.4.21.102</ecNumber>
    </recommendedName>
</protein>
<dbReference type="NCBIfam" id="TIGR00225">
    <property type="entry name" value="prc"/>
    <property type="match status" value="1"/>
</dbReference>
<dbReference type="GO" id="GO:0006508">
    <property type="term" value="P:proteolysis"/>
    <property type="evidence" value="ECO:0007669"/>
    <property type="project" value="UniProtKB-KW"/>
</dbReference>
<dbReference type="AlphaFoldDB" id="A0A0J1IC21"/>
<evidence type="ECO:0000256" key="6">
    <source>
        <dbReference type="ARBA" id="ARBA00066637"/>
    </source>
</evidence>
<dbReference type="EMBL" id="LDPH01000025">
    <property type="protein sequence ID" value="KLV23496.1"/>
    <property type="molecule type" value="Genomic_DNA"/>
</dbReference>
<dbReference type="GO" id="GO:0004252">
    <property type="term" value="F:serine-type endopeptidase activity"/>
    <property type="evidence" value="ECO:0007669"/>
    <property type="project" value="UniProtKB-EC"/>
</dbReference>
<evidence type="ECO:0000259" key="8">
    <source>
        <dbReference type="PROSITE" id="PS50106"/>
    </source>
</evidence>
<dbReference type="GO" id="GO:0030288">
    <property type="term" value="C:outer membrane-bounded periplasmic space"/>
    <property type="evidence" value="ECO:0007669"/>
    <property type="project" value="TreeGrafter"/>
</dbReference>
<keyword evidence="3 7" id="KW-0378">Hydrolase</keyword>
<comment type="similarity">
    <text evidence="1 7">Belongs to the peptidase S41A family.</text>
</comment>
<dbReference type="InterPro" id="IPR002477">
    <property type="entry name" value="Peptidoglycan-bd-like"/>
</dbReference>
<name>A0A0J1IC21_NIACI</name>
<dbReference type="Gene3D" id="3.30.750.44">
    <property type="match status" value="1"/>
</dbReference>
<keyword evidence="2 7" id="KW-0645">Protease</keyword>
<evidence type="ECO:0000313" key="9">
    <source>
        <dbReference type="EMBL" id="KLV23496.1"/>
    </source>
</evidence>